<feature type="signal peptide" evidence="5">
    <location>
        <begin position="1"/>
        <end position="22"/>
    </location>
</feature>
<name>A0A7J7TKX3_PIPKU</name>
<dbReference type="InterPro" id="IPR016186">
    <property type="entry name" value="C-type_lectin-like/link_sf"/>
</dbReference>
<dbReference type="AlphaFoldDB" id="A0A7J7TKX3"/>
<evidence type="ECO:0000313" key="7">
    <source>
        <dbReference type="EMBL" id="KAF6301389.1"/>
    </source>
</evidence>
<keyword evidence="5" id="KW-0732">Signal</keyword>
<dbReference type="SMART" id="SM00034">
    <property type="entry name" value="CLECT"/>
    <property type="match status" value="1"/>
</dbReference>
<evidence type="ECO:0000256" key="3">
    <source>
        <dbReference type="ARBA" id="ARBA00022734"/>
    </source>
</evidence>
<accession>A0A7J7TKX3</accession>
<evidence type="ECO:0000256" key="2">
    <source>
        <dbReference type="ARBA" id="ARBA00022525"/>
    </source>
</evidence>
<dbReference type="FunFam" id="3.10.100.10:FF:000015">
    <property type="entry name" value="C-type lectin Cal"/>
    <property type="match status" value="1"/>
</dbReference>
<feature type="domain" description="C-type lectin" evidence="6">
    <location>
        <begin position="43"/>
        <end position="166"/>
    </location>
</feature>
<dbReference type="SUPFAM" id="SSF56436">
    <property type="entry name" value="C-type lectin-like"/>
    <property type="match status" value="1"/>
</dbReference>
<evidence type="ECO:0000313" key="8">
    <source>
        <dbReference type="Proteomes" id="UP000558488"/>
    </source>
</evidence>
<dbReference type="Gene3D" id="3.10.100.10">
    <property type="entry name" value="Mannose-Binding Protein A, subunit A"/>
    <property type="match status" value="1"/>
</dbReference>
<organism evidence="7 8">
    <name type="scientific">Pipistrellus kuhlii</name>
    <name type="common">Kuhl's pipistrelle</name>
    <dbReference type="NCBI Taxonomy" id="59472"/>
    <lineage>
        <taxon>Eukaryota</taxon>
        <taxon>Metazoa</taxon>
        <taxon>Chordata</taxon>
        <taxon>Craniata</taxon>
        <taxon>Vertebrata</taxon>
        <taxon>Euteleostomi</taxon>
        <taxon>Mammalia</taxon>
        <taxon>Eutheria</taxon>
        <taxon>Laurasiatheria</taxon>
        <taxon>Chiroptera</taxon>
        <taxon>Yangochiroptera</taxon>
        <taxon>Vespertilionidae</taxon>
        <taxon>Pipistrellus</taxon>
    </lineage>
</organism>
<dbReference type="PROSITE" id="PS00615">
    <property type="entry name" value="C_TYPE_LECTIN_1"/>
    <property type="match status" value="1"/>
</dbReference>
<dbReference type="Proteomes" id="UP000558488">
    <property type="component" value="Unassembled WGS sequence"/>
</dbReference>
<dbReference type="InterPro" id="IPR050111">
    <property type="entry name" value="C-type_lectin/snaclec_domain"/>
</dbReference>
<feature type="chain" id="PRO_5029516679" evidence="5">
    <location>
        <begin position="23"/>
        <end position="169"/>
    </location>
</feature>
<keyword evidence="3" id="KW-0430">Lectin</keyword>
<sequence length="169" mass="18662">MALPSVSWVLLSCLLLLSQAQGEESKKELHSPRGACPEGSYSYRFNCYALFMTPKSWADADIACQKRPSGFLASVLSPSEASFLASVVKSNSNSCPDVWMGLHDPTQGYEPNAGGWEWSNNDVMNYVAWERNPATNSGYCGSLSRSAGYLKWKNNNCAQKLPYICKFSH</sequence>
<dbReference type="InterPro" id="IPR018378">
    <property type="entry name" value="C-type_lectin_CS"/>
</dbReference>
<reference evidence="7 8" key="1">
    <citation type="journal article" date="2020" name="Nature">
        <title>Six reference-quality genomes reveal evolution of bat adaptations.</title>
        <authorList>
            <person name="Jebb D."/>
            <person name="Huang Z."/>
            <person name="Pippel M."/>
            <person name="Hughes G.M."/>
            <person name="Lavrichenko K."/>
            <person name="Devanna P."/>
            <person name="Winkler S."/>
            <person name="Jermiin L.S."/>
            <person name="Skirmuntt E.C."/>
            <person name="Katzourakis A."/>
            <person name="Burkitt-Gray L."/>
            <person name="Ray D.A."/>
            <person name="Sullivan K.A.M."/>
            <person name="Roscito J.G."/>
            <person name="Kirilenko B.M."/>
            <person name="Davalos L.M."/>
            <person name="Corthals A.P."/>
            <person name="Power M.L."/>
            <person name="Jones G."/>
            <person name="Ransome R.D."/>
            <person name="Dechmann D.K.N."/>
            <person name="Locatelli A.G."/>
            <person name="Puechmaille S.J."/>
            <person name="Fedrigo O."/>
            <person name="Jarvis E.D."/>
            <person name="Hiller M."/>
            <person name="Vernes S.C."/>
            <person name="Myers E.W."/>
            <person name="Teeling E.C."/>
        </authorList>
    </citation>
    <scope>NUCLEOTIDE SEQUENCE [LARGE SCALE GENOMIC DNA]</scope>
    <source>
        <strain evidence="7">MPipKuh1</strain>
        <tissue evidence="7">Flight muscle</tissue>
    </source>
</reference>
<dbReference type="PANTHER" id="PTHR22803">
    <property type="entry name" value="MANNOSE, PHOSPHOLIPASE, LECTIN RECEPTOR RELATED"/>
    <property type="match status" value="1"/>
</dbReference>
<keyword evidence="8" id="KW-1185">Reference proteome</keyword>
<dbReference type="EMBL" id="JACAGB010000027">
    <property type="protein sequence ID" value="KAF6301389.1"/>
    <property type="molecule type" value="Genomic_DNA"/>
</dbReference>
<proteinExistence type="predicted"/>
<evidence type="ECO:0000256" key="1">
    <source>
        <dbReference type="ARBA" id="ARBA00004613"/>
    </source>
</evidence>
<dbReference type="InterPro" id="IPR016187">
    <property type="entry name" value="CTDL_fold"/>
</dbReference>
<evidence type="ECO:0000256" key="4">
    <source>
        <dbReference type="ARBA" id="ARBA00023157"/>
    </source>
</evidence>
<keyword evidence="4" id="KW-1015">Disulfide bond</keyword>
<protein>
    <submittedName>
        <fullName evidence="7">Regenerating family member 3 gamma</fullName>
    </submittedName>
</protein>
<dbReference type="GO" id="GO:0005576">
    <property type="term" value="C:extracellular region"/>
    <property type="evidence" value="ECO:0007669"/>
    <property type="project" value="UniProtKB-SubCell"/>
</dbReference>
<comment type="subcellular location">
    <subcellularLocation>
        <location evidence="1">Secreted</location>
    </subcellularLocation>
</comment>
<dbReference type="InterPro" id="IPR001304">
    <property type="entry name" value="C-type_lectin-like"/>
</dbReference>
<dbReference type="GO" id="GO:0030246">
    <property type="term" value="F:carbohydrate binding"/>
    <property type="evidence" value="ECO:0007669"/>
    <property type="project" value="UniProtKB-KW"/>
</dbReference>
<evidence type="ECO:0000259" key="6">
    <source>
        <dbReference type="PROSITE" id="PS50041"/>
    </source>
</evidence>
<dbReference type="PROSITE" id="PS50041">
    <property type="entry name" value="C_TYPE_LECTIN_2"/>
    <property type="match status" value="1"/>
</dbReference>
<dbReference type="PRINTS" id="PR01504">
    <property type="entry name" value="PNCREATITSAP"/>
</dbReference>
<dbReference type="Pfam" id="PF00059">
    <property type="entry name" value="Lectin_C"/>
    <property type="match status" value="1"/>
</dbReference>
<gene>
    <name evidence="7" type="ORF">mPipKuh1_014761</name>
</gene>
<evidence type="ECO:0000256" key="5">
    <source>
        <dbReference type="SAM" id="SignalP"/>
    </source>
</evidence>
<comment type="caution">
    <text evidence="7">The sequence shown here is derived from an EMBL/GenBank/DDBJ whole genome shotgun (WGS) entry which is preliminary data.</text>
</comment>
<keyword evidence="2" id="KW-0964">Secreted</keyword>